<dbReference type="InterPro" id="IPR003018">
    <property type="entry name" value="GAF"/>
</dbReference>
<feature type="transmembrane region" description="Helical" evidence="1">
    <location>
        <begin position="36"/>
        <end position="66"/>
    </location>
</feature>
<dbReference type="Gene3D" id="3.30.450.40">
    <property type="match status" value="3"/>
</dbReference>
<dbReference type="CDD" id="cd01949">
    <property type="entry name" value="GGDEF"/>
    <property type="match status" value="1"/>
</dbReference>
<dbReference type="EMBL" id="AP008226">
    <property type="protein sequence ID" value="BAD70812.1"/>
    <property type="molecule type" value="Genomic_DNA"/>
</dbReference>
<dbReference type="InterPro" id="IPR043128">
    <property type="entry name" value="Rev_trsase/Diguanyl_cyclase"/>
</dbReference>
<dbReference type="HOGENOM" id="CLU_370856_0_0_0"/>
<dbReference type="SUPFAM" id="SSF55781">
    <property type="entry name" value="GAF domain-like"/>
    <property type="match status" value="3"/>
</dbReference>
<accession>Q5SJL9</accession>
<evidence type="ECO:0000256" key="1">
    <source>
        <dbReference type="SAM" id="Phobius"/>
    </source>
</evidence>
<evidence type="ECO:0000259" key="2">
    <source>
        <dbReference type="PROSITE" id="PS50887"/>
    </source>
</evidence>
<dbReference type="InterPro" id="IPR029016">
    <property type="entry name" value="GAF-like_dom_sf"/>
</dbReference>
<dbReference type="GO" id="GO:0043709">
    <property type="term" value="P:cell adhesion involved in single-species biofilm formation"/>
    <property type="evidence" value="ECO:0007669"/>
    <property type="project" value="TreeGrafter"/>
</dbReference>
<dbReference type="eggNOG" id="COG1956">
    <property type="taxonomic scope" value="Bacteria"/>
</dbReference>
<dbReference type="eggNOG" id="COG2199">
    <property type="taxonomic scope" value="Bacteria"/>
</dbReference>
<reference evidence="3 4" key="1">
    <citation type="submission" date="2004-11" db="EMBL/GenBank/DDBJ databases">
        <title>Complete genome sequence of Thermus thermophilus HB8.</title>
        <authorList>
            <person name="Masui R."/>
            <person name="Kurokawa K."/>
            <person name="Nakagawa N."/>
            <person name="Tokunaga F."/>
            <person name="Koyama Y."/>
            <person name="Shibata T."/>
            <person name="Oshima T."/>
            <person name="Yokoyama S."/>
            <person name="Yasunaga T."/>
            <person name="Kuramitsu S."/>
        </authorList>
    </citation>
    <scope>NUCLEOTIDE SEQUENCE [LARGE SCALE GENOMIC DNA]</scope>
    <source>
        <strain evidence="4">ATCC 27634 / DSM 579 / HB8</strain>
    </source>
</reference>
<dbReference type="Gene3D" id="3.30.70.270">
    <property type="match status" value="1"/>
</dbReference>
<dbReference type="InterPro" id="IPR029787">
    <property type="entry name" value="Nucleotide_cyclase"/>
</dbReference>
<proteinExistence type="predicted"/>
<dbReference type="PROSITE" id="PS50887">
    <property type="entry name" value="GGDEF"/>
    <property type="match status" value="1"/>
</dbReference>
<dbReference type="Pfam" id="PF13185">
    <property type="entry name" value="GAF_2"/>
    <property type="match status" value="1"/>
</dbReference>
<dbReference type="SMART" id="SM00267">
    <property type="entry name" value="GGDEF"/>
    <property type="match status" value="1"/>
</dbReference>
<evidence type="ECO:0000313" key="3">
    <source>
        <dbReference type="EMBL" id="BAD70812.1"/>
    </source>
</evidence>
<dbReference type="InterPro" id="IPR050469">
    <property type="entry name" value="Diguanylate_Cyclase"/>
</dbReference>
<organism evidence="3 4">
    <name type="scientific">Thermus thermophilus (strain ATCC 27634 / DSM 579 / HB8)</name>
    <dbReference type="NCBI Taxonomy" id="300852"/>
    <lineage>
        <taxon>Bacteria</taxon>
        <taxon>Thermotogati</taxon>
        <taxon>Deinococcota</taxon>
        <taxon>Deinococci</taxon>
        <taxon>Thermales</taxon>
        <taxon>Thermaceae</taxon>
        <taxon>Thermus</taxon>
    </lineage>
</organism>
<feature type="domain" description="GGDEF" evidence="2">
    <location>
        <begin position="625"/>
        <end position="750"/>
    </location>
</feature>
<dbReference type="InterPro" id="IPR000160">
    <property type="entry name" value="GGDEF_dom"/>
</dbReference>
<dbReference type="PANTHER" id="PTHR45138:SF9">
    <property type="entry name" value="DIGUANYLATE CYCLASE DGCM-RELATED"/>
    <property type="match status" value="1"/>
</dbReference>
<dbReference type="AlphaFoldDB" id="Q5SJL9"/>
<dbReference type="NCBIfam" id="TIGR00254">
    <property type="entry name" value="GGDEF"/>
    <property type="match status" value="1"/>
</dbReference>
<evidence type="ECO:0000313" key="4">
    <source>
        <dbReference type="Proteomes" id="UP000000532"/>
    </source>
</evidence>
<keyword evidence="1" id="KW-0472">Membrane</keyword>
<protein>
    <submittedName>
        <fullName evidence="3">GGDEF domain protein</fullName>
    </submittedName>
</protein>
<dbReference type="PATRIC" id="fig|300852.9.peg.971"/>
<dbReference type="GO" id="GO:0005886">
    <property type="term" value="C:plasma membrane"/>
    <property type="evidence" value="ECO:0007669"/>
    <property type="project" value="TreeGrafter"/>
</dbReference>
<dbReference type="Proteomes" id="UP000000532">
    <property type="component" value="Chromosome"/>
</dbReference>
<dbReference type="GO" id="GO:1902201">
    <property type="term" value="P:negative regulation of bacterial-type flagellum-dependent cell motility"/>
    <property type="evidence" value="ECO:0007669"/>
    <property type="project" value="TreeGrafter"/>
</dbReference>
<gene>
    <name evidence="3" type="ordered locus">TTHA0989</name>
</gene>
<name>Q5SJL9_THET8</name>
<sequence length="750" mass="82444">MVAWGATMHWPLYVALAALALGAALAGLRESAAVPWFMVAVGLVASVFGLGAGLAALGLASLLLFFQGAMNPSSLAALLLAALLAHQVGESLRRAHRRAKYLAQTHRLLAEALEALPKAQNREELLKSLPERLARLGERGHVGVWVPEGQGLRLLAARPPLSVETIPYGGVVGRAYREGRPVYVPDVRRDPDYIAPPDHKALAELALPLRERGEVVAVLNLERDRPFPEELQEGLKRFAQAVSLQLSRLADEEERRLVAELSLALQSASRLEEAAAKALALLVRALGLEAGAFWEVRGARMVNLAAHGVEEPALRKVLEEGLPYGVGLAWRVYETRSPLFTARYAEEDRTVPALKALDWRTFAALPVPTPGAPRARRIFVVGQRAERLWRRSEVDLLLLACRTLGLGLERLTEKARHEAVNRIFLELLEKPPEELYQAVLEEAIRQVPGAEAGSLLVWEDGAYRYKAAFGYDLEGLKALAFTREAQLKWYGLGEEKARQGEPRLLSVEERPIAEISHETAPPEVIDAAGKAEEIQANLCLPIPYKGEVLAYLNLENLHDPKAFGEDSLEAARFFATPLATLLHEIRTRKLLEEAALTDPLTGLPNRRAFDRFLEEELKRAERYGYPLALAVMDLRGFKQVNDRLGHAVGDLALMKVAEALQREKRNGDRIFRWGGDEFAALFPHTGKEGALKAAFRYARAIEALCFGGLCLGVNIGLAAFPEDGKTPDELLSAADSRMYQAKAQGLAVLA</sequence>
<dbReference type="Pfam" id="PF00990">
    <property type="entry name" value="GGDEF"/>
    <property type="match status" value="1"/>
</dbReference>
<keyword evidence="1" id="KW-1133">Transmembrane helix</keyword>
<dbReference type="Pfam" id="PF01590">
    <property type="entry name" value="GAF"/>
    <property type="match status" value="1"/>
</dbReference>
<dbReference type="GO" id="GO:0052621">
    <property type="term" value="F:diguanylate cyclase activity"/>
    <property type="evidence" value="ECO:0007669"/>
    <property type="project" value="TreeGrafter"/>
</dbReference>
<dbReference type="SMART" id="SM00065">
    <property type="entry name" value="GAF"/>
    <property type="match status" value="3"/>
</dbReference>
<keyword evidence="4" id="KW-1185">Reference proteome</keyword>
<dbReference type="SUPFAM" id="SSF55073">
    <property type="entry name" value="Nucleotide cyclase"/>
    <property type="match status" value="1"/>
</dbReference>
<dbReference type="KEGG" id="ttj:TTHA0989"/>
<dbReference type="EnsemblBacteria" id="BAD70812">
    <property type="protein sequence ID" value="BAD70812"/>
    <property type="gene ID" value="BAD70812"/>
</dbReference>
<keyword evidence="1" id="KW-0812">Transmembrane</keyword>
<dbReference type="PANTHER" id="PTHR45138">
    <property type="entry name" value="REGULATORY COMPONENTS OF SENSORY TRANSDUCTION SYSTEM"/>
    <property type="match status" value="1"/>
</dbReference>
<dbReference type="eggNOG" id="COG2203">
    <property type="taxonomic scope" value="Bacteria"/>
</dbReference>